<keyword evidence="8" id="KW-1185">Reference proteome</keyword>
<sequence>MIKKFIINSIVIALTVVLAHAQGQRTRLINDWKFFRGDLGGIWEAVRTVGEGAPESVPAWTDVTLPHCFNAEDAVDPDVSYYQGAGWYRTLIPITNPYSKGRTLLHFEGAGQKTEVYIYTTRVGSHVGGYDEWTVDITDAVEAVQKNEALQKQFGGKIPLVIRCDNSRDLEMIPSNLSDFNVYGGMMRYLNLVYTPRASVNHLSIASQVTEQGIALLQVKTELRNSGQASATLDIQLISPAGKVIERQRASLTAKDSLYTWNATLKKPQLWSPAQPYLYTVEAKLTSPAGVHIYSEKTGIRSFTFEDHGPFLLNGKRLLLRGTHRHEDHAGVGGAMTEAMIRQEMIMMKTMGVNFIRLGHYQQSRIVLNLCDSLGILVWEEIPWCRGGLGGDVYKAQARRMLTNMIRQHYNHPSVILWGLGNENDWPGDFPEFDKAKIRAFMIELNDLAHATDPSRKTAIRRCDFCKDIVDVYSPSIWAGWYRGRYTEYKEVSRKEFEGVKHFLHVEWGGDSHAGRHSEEAETVVEKITTGSGADERKGDASLYGGSTRVSKDGDWSETYICNLIDWHLKEQETMPWLTGTAYWPFKDFSTPVRPDNPVPYVNQKGVVARDFTPKESYYVFQSYWTDKPMAHIYGHTWPVRWGKAGEQKMVKVYSNCDEAELFVNGKSYGIKKRNSQDFPAAGLRWMVSFANGNNILRVKARKDKVVIEDEITQRYQSESWGNPAKLVAEKIGSDGDTVTVQVKLVDENNILCLDARNWIYFSLAGEGKLIDNLGTSSGSRQVQAYNGRTVIKLDTNAGKNILCVQSPGLPVIFLNLAELKTAAP</sequence>
<feature type="domain" description="DUF4982" evidence="6">
    <location>
        <begin position="646"/>
        <end position="704"/>
    </location>
</feature>
<dbReference type="Pfam" id="PF16355">
    <property type="entry name" value="DUF4982"/>
    <property type="match status" value="1"/>
</dbReference>
<dbReference type="InterPro" id="IPR006101">
    <property type="entry name" value="Glyco_hydro_2"/>
</dbReference>
<dbReference type="InterPro" id="IPR051913">
    <property type="entry name" value="GH2_Domain-Containing"/>
</dbReference>
<dbReference type="Gene3D" id="2.60.120.260">
    <property type="entry name" value="Galactose-binding domain-like"/>
    <property type="match status" value="1"/>
</dbReference>
<comment type="caution">
    <text evidence="7">The sequence shown here is derived from an EMBL/GenBank/DDBJ whole genome shotgun (WGS) entry which is preliminary data.</text>
</comment>
<evidence type="ECO:0000313" key="7">
    <source>
        <dbReference type="EMBL" id="MFD1001441.1"/>
    </source>
</evidence>
<dbReference type="PANTHER" id="PTHR42732">
    <property type="entry name" value="BETA-GALACTOSIDASE"/>
    <property type="match status" value="1"/>
</dbReference>
<dbReference type="SUPFAM" id="SSF49303">
    <property type="entry name" value="beta-Galactosidase/glucuronidase domain"/>
    <property type="match status" value="1"/>
</dbReference>
<evidence type="ECO:0000259" key="5">
    <source>
        <dbReference type="Pfam" id="PF02836"/>
    </source>
</evidence>
<dbReference type="Pfam" id="PF02836">
    <property type="entry name" value="Glyco_hydro_2_C"/>
    <property type="match status" value="1"/>
</dbReference>
<organism evidence="7 8">
    <name type="scientific">Ohtaekwangia kribbensis</name>
    <dbReference type="NCBI Taxonomy" id="688913"/>
    <lineage>
        <taxon>Bacteria</taxon>
        <taxon>Pseudomonadati</taxon>
        <taxon>Bacteroidota</taxon>
        <taxon>Cytophagia</taxon>
        <taxon>Cytophagales</taxon>
        <taxon>Fulvivirgaceae</taxon>
        <taxon>Ohtaekwangia</taxon>
    </lineage>
</organism>
<dbReference type="RefSeq" id="WP_377581239.1">
    <property type="nucleotide sequence ID" value="NZ_JBHTKA010000007.1"/>
</dbReference>
<feature type="domain" description="Glycoside hydrolase family 2 immunoglobulin-like beta-sandwich" evidence="4">
    <location>
        <begin position="200"/>
        <end position="301"/>
    </location>
</feature>
<evidence type="ECO:0000256" key="3">
    <source>
        <dbReference type="ARBA" id="ARBA00023295"/>
    </source>
</evidence>
<dbReference type="InterPro" id="IPR036156">
    <property type="entry name" value="Beta-gal/glucu_dom_sf"/>
</dbReference>
<dbReference type="InterPro" id="IPR013783">
    <property type="entry name" value="Ig-like_fold"/>
</dbReference>
<comment type="similarity">
    <text evidence="1">Belongs to the glycosyl hydrolase 2 family.</text>
</comment>
<dbReference type="InterPro" id="IPR032311">
    <property type="entry name" value="DUF4982"/>
</dbReference>
<reference evidence="8" key="1">
    <citation type="journal article" date="2019" name="Int. J. Syst. Evol. Microbiol.">
        <title>The Global Catalogue of Microorganisms (GCM) 10K type strain sequencing project: providing services to taxonomists for standard genome sequencing and annotation.</title>
        <authorList>
            <consortium name="The Broad Institute Genomics Platform"/>
            <consortium name="The Broad Institute Genome Sequencing Center for Infectious Disease"/>
            <person name="Wu L."/>
            <person name="Ma J."/>
        </authorList>
    </citation>
    <scope>NUCLEOTIDE SEQUENCE [LARGE SCALE GENOMIC DNA]</scope>
    <source>
        <strain evidence="8">CCUG 58938</strain>
    </source>
</reference>
<dbReference type="Gene3D" id="2.60.40.10">
    <property type="entry name" value="Immunoglobulins"/>
    <property type="match status" value="3"/>
</dbReference>
<gene>
    <name evidence="7" type="ORF">ACFQ21_19085</name>
</gene>
<keyword evidence="3" id="KW-0326">Glycosidase</keyword>
<dbReference type="InterPro" id="IPR017853">
    <property type="entry name" value="GH"/>
</dbReference>
<dbReference type="Gene3D" id="3.20.20.80">
    <property type="entry name" value="Glycosidases"/>
    <property type="match status" value="1"/>
</dbReference>
<dbReference type="PRINTS" id="PR00132">
    <property type="entry name" value="GLHYDRLASE2"/>
</dbReference>
<feature type="domain" description="Glycoside hydrolase family 2 catalytic" evidence="5">
    <location>
        <begin position="309"/>
        <end position="521"/>
    </location>
</feature>
<protein>
    <submittedName>
        <fullName evidence="7">Glycoside hydrolase family 2 TIM barrel-domain containing protein</fullName>
    </submittedName>
</protein>
<evidence type="ECO:0000259" key="6">
    <source>
        <dbReference type="Pfam" id="PF16355"/>
    </source>
</evidence>
<evidence type="ECO:0000256" key="1">
    <source>
        <dbReference type="ARBA" id="ARBA00007401"/>
    </source>
</evidence>
<dbReference type="EMBL" id="JBHTKA010000007">
    <property type="protein sequence ID" value="MFD1001441.1"/>
    <property type="molecule type" value="Genomic_DNA"/>
</dbReference>
<dbReference type="InterPro" id="IPR006103">
    <property type="entry name" value="Glyco_hydro_2_cat"/>
</dbReference>
<name>A0ABW3K7N3_9BACT</name>
<dbReference type="GO" id="GO:0016787">
    <property type="term" value="F:hydrolase activity"/>
    <property type="evidence" value="ECO:0007669"/>
    <property type="project" value="UniProtKB-KW"/>
</dbReference>
<dbReference type="InterPro" id="IPR008979">
    <property type="entry name" value="Galactose-bd-like_sf"/>
</dbReference>
<keyword evidence="2 7" id="KW-0378">Hydrolase</keyword>
<dbReference type="Pfam" id="PF00703">
    <property type="entry name" value="Glyco_hydro_2"/>
    <property type="match status" value="1"/>
</dbReference>
<dbReference type="SUPFAM" id="SSF49785">
    <property type="entry name" value="Galactose-binding domain-like"/>
    <property type="match status" value="1"/>
</dbReference>
<proteinExistence type="inferred from homology"/>
<evidence type="ECO:0000313" key="8">
    <source>
        <dbReference type="Proteomes" id="UP001597112"/>
    </source>
</evidence>
<dbReference type="PANTHER" id="PTHR42732:SF1">
    <property type="entry name" value="BETA-MANNOSIDASE"/>
    <property type="match status" value="1"/>
</dbReference>
<evidence type="ECO:0000259" key="4">
    <source>
        <dbReference type="Pfam" id="PF00703"/>
    </source>
</evidence>
<dbReference type="InterPro" id="IPR006102">
    <property type="entry name" value="Ig-like_GH2"/>
</dbReference>
<dbReference type="SUPFAM" id="SSF51445">
    <property type="entry name" value="(Trans)glycosidases"/>
    <property type="match status" value="1"/>
</dbReference>
<dbReference type="Proteomes" id="UP001597112">
    <property type="component" value="Unassembled WGS sequence"/>
</dbReference>
<evidence type="ECO:0000256" key="2">
    <source>
        <dbReference type="ARBA" id="ARBA00022801"/>
    </source>
</evidence>
<accession>A0ABW3K7N3</accession>